<feature type="compositionally biased region" description="Basic and acidic residues" evidence="2">
    <location>
        <begin position="251"/>
        <end position="278"/>
    </location>
</feature>
<feature type="zinc finger region" description="C3H1-type" evidence="1">
    <location>
        <begin position="392"/>
        <end position="420"/>
    </location>
</feature>
<evidence type="ECO:0000313" key="4">
    <source>
        <dbReference type="EMBL" id="EON95947.1"/>
    </source>
</evidence>
<evidence type="ECO:0000256" key="1">
    <source>
        <dbReference type="PROSITE-ProRule" id="PRU00723"/>
    </source>
</evidence>
<keyword evidence="1" id="KW-0863">Zinc-finger</keyword>
<feature type="region of interest" description="Disordered" evidence="2">
    <location>
        <begin position="95"/>
        <end position="220"/>
    </location>
</feature>
<dbReference type="EMBL" id="KB933367">
    <property type="protein sequence ID" value="EON95947.1"/>
    <property type="molecule type" value="Genomic_DNA"/>
</dbReference>
<organism evidence="4 5">
    <name type="scientific">Phaeoacremonium minimum (strain UCR-PA7)</name>
    <name type="common">Esca disease fungus</name>
    <name type="synonym">Togninia minima</name>
    <dbReference type="NCBI Taxonomy" id="1286976"/>
    <lineage>
        <taxon>Eukaryota</taxon>
        <taxon>Fungi</taxon>
        <taxon>Dikarya</taxon>
        <taxon>Ascomycota</taxon>
        <taxon>Pezizomycotina</taxon>
        <taxon>Sordariomycetes</taxon>
        <taxon>Sordariomycetidae</taxon>
        <taxon>Togniniales</taxon>
        <taxon>Togniniaceae</taxon>
        <taxon>Phaeoacremonium</taxon>
    </lineage>
</organism>
<dbReference type="GO" id="GO:0008270">
    <property type="term" value="F:zinc ion binding"/>
    <property type="evidence" value="ECO:0007669"/>
    <property type="project" value="UniProtKB-KW"/>
</dbReference>
<feature type="compositionally biased region" description="Basic and acidic residues" evidence="2">
    <location>
        <begin position="330"/>
        <end position="340"/>
    </location>
</feature>
<dbReference type="AlphaFoldDB" id="R8B9I8"/>
<dbReference type="InterPro" id="IPR039278">
    <property type="entry name" value="Red1"/>
</dbReference>
<feature type="compositionally biased region" description="Polar residues" evidence="2">
    <location>
        <begin position="19"/>
        <end position="30"/>
    </location>
</feature>
<dbReference type="PANTHER" id="PTHR21563">
    <property type="entry name" value="ZINC FINGER C3H1 DOMAIN-CONTAINING PROTEIN"/>
    <property type="match status" value="1"/>
</dbReference>
<proteinExistence type="predicted"/>
<dbReference type="PROSITE" id="PS50103">
    <property type="entry name" value="ZF_C3H1"/>
    <property type="match status" value="1"/>
</dbReference>
<dbReference type="GO" id="GO:0000178">
    <property type="term" value="C:exosome (RNase complex)"/>
    <property type="evidence" value="ECO:0007669"/>
    <property type="project" value="TreeGrafter"/>
</dbReference>
<gene>
    <name evidence="4" type="ORF">UCRPA7_8600</name>
</gene>
<dbReference type="HOGENOM" id="CLU_516816_0_0_1"/>
<sequence length="494" mass="53747">MSESRLSEALSSGIVESSDGPSAQLISEAQSIKLPKRSDLASSSQESTRERRLRISSVQLPRIEAGLAEKNAKLKLLRDAEAKLQAEISAAMAEQKRLNEEMSTLDLESKESTPLPSGQDSEVPSAERDVQPGGQPSPTTPSGDQQDEPSVEMSGALSPDTHRDDLPVDVPKVVAASVEPEATQEQPEDQSDSRDTHVDSHSAEVATSVQGELVSLPSVEVETEDVDVAMDMGSIDETTEPIAASSGVDDDITHSVADDPEMLRPPETTGRDTADQAHIDTPSFSPAPVDPTISITEDTPQLQVPEALETSGTMPTQISSVDVQANDAALEEHAETADAPREDDDEHTSEVRTSFVPYESPLQYFHAYRFHPNYSKSVPGGLKSLTYSNRIDTKKEVCPYELDGQACPKGDDCEFQHFQKMAAPDDQILLELGQSDEYAGDDKTRFMAGLRQLLTEFRAAKVKDFASIAQGIVDYRRRFLNDSSKVLRLEGVHI</sequence>
<feature type="compositionally biased region" description="Basic and acidic residues" evidence="2">
    <location>
        <begin position="191"/>
        <end position="202"/>
    </location>
</feature>
<feature type="region of interest" description="Disordered" evidence="2">
    <location>
        <begin position="330"/>
        <end position="349"/>
    </location>
</feature>
<evidence type="ECO:0000313" key="5">
    <source>
        <dbReference type="Proteomes" id="UP000014074"/>
    </source>
</evidence>
<dbReference type="GO" id="GO:0005634">
    <property type="term" value="C:nucleus"/>
    <property type="evidence" value="ECO:0007669"/>
    <property type="project" value="TreeGrafter"/>
</dbReference>
<dbReference type="InterPro" id="IPR000571">
    <property type="entry name" value="Znf_CCCH"/>
</dbReference>
<feature type="compositionally biased region" description="Polar residues" evidence="2">
    <location>
        <begin position="112"/>
        <end position="122"/>
    </location>
</feature>
<name>R8B9I8_PHAM7</name>
<feature type="compositionally biased region" description="Low complexity" evidence="2">
    <location>
        <begin position="131"/>
        <end position="143"/>
    </location>
</feature>
<dbReference type="OrthoDB" id="1922977at2759"/>
<dbReference type="RefSeq" id="XP_007919303.1">
    <property type="nucleotide sequence ID" value="XM_007921112.1"/>
</dbReference>
<dbReference type="GeneID" id="19329468"/>
<feature type="region of interest" description="Disordered" evidence="2">
    <location>
        <begin position="239"/>
        <end position="299"/>
    </location>
</feature>
<dbReference type="Proteomes" id="UP000014074">
    <property type="component" value="Unassembled WGS sequence"/>
</dbReference>
<evidence type="ECO:0000259" key="3">
    <source>
        <dbReference type="PROSITE" id="PS50103"/>
    </source>
</evidence>
<keyword evidence="1" id="KW-0862">Zinc</keyword>
<keyword evidence="5" id="KW-1185">Reference proteome</keyword>
<feature type="region of interest" description="Disordered" evidence="2">
    <location>
        <begin position="1"/>
        <end position="55"/>
    </location>
</feature>
<reference evidence="5" key="1">
    <citation type="journal article" date="2013" name="Genome Announc.">
        <title>Draft genome sequence of the ascomycete Phaeoacremonium aleophilum strain UCR-PA7, a causal agent of the esca disease complex in grapevines.</title>
        <authorList>
            <person name="Blanco-Ulate B."/>
            <person name="Rolshausen P."/>
            <person name="Cantu D."/>
        </authorList>
    </citation>
    <scope>NUCLEOTIDE SEQUENCE [LARGE SCALE GENOMIC DNA]</scope>
    <source>
        <strain evidence="5">UCR-PA7</strain>
    </source>
</reference>
<dbReference type="KEGG" id="tmn:UCRPA7_8600"/>
<accession>R8B9I8</accession>
<dbReference type="eggNOG" id="KOG4839">
    <property type="taxonomic scope" value="Eukaryota"/>
</dbReference>
<dbReference type="PANTHER" id="PTHR21563:SF3">
    <property type="entry name" value="ZINC FINGER C3H1 DOMAIN-CONTAINING PROTEIN"/>
    <property type="match status" value="1"/>
</dbReference>
<evidence type="ECO:0000256" key="2">
    <source>
        <dbReference type="SAM" id="MobiDB-lite"/>
    </source>
</evidence>
<keyword evidence="1" id="KW-0479">Metal-binding</keyword>
<feature type="domain" description="C3H1-type" evidence="3">
    <location>
        <begin position="392"/>
        <end position="420"/>
    </location>
</feature>
<protein>
    <recommendedName>
        <fullName evidence="3">C3H1-type domain-containing protein</fullName>
    </recommendedName>
</protein>